<evidence type="ECO:0000256" key="1">
    <source>
        <dbReference type="SAM" id="MobiDB-lite"/>
    </source>
</evidence>
<dbReference type="Gene3D" id="3.80.10.10">
    <property type="entry name" value="Ribonuclease Inhibitor"/>
    <property type="match status" value="1"/>
</dbReference>
<dbReference type="EMBL" id="KZ293695">
    <property type="protein sequence ID" value="PBK84879.1"/>
    <property type="molecule type" value="Genomic_DNA"/>
</dbReference>
<dbReference type="Proteomes" id="UP000217790">
    <property type="component" value="Unassembled WGS sequence"/>
</dbReference>
<dbReference type="SUPFAM" id="SSF52047">
    <property type="entry name" value="RNI-like"/>
    <property type="match status" value="1"/>
</dbReference>
<accession>A0A2H3CP81</accession>
<evidence type="ECO:0000313" key="3">
    <source>
        <dbReference type="Proteomes" id="UP000217790"/>
    </source>
</evidence>
<name>A0A2H3CP81_ARMGA</name>
<dbReference type="InterPro" id="IPR032675">
    <property type="entry name" value="LRR_dom_sf"/>
</dbReference>
<reference evidence="3" key="1">
    <citation type="journal article" date="2017" name="Nat. Ecol. Evol.">
        <title>Genome expansion and lineage-specific genetic innovations in the forest pathogenic fungi Armillaria.</title>
        <authorList>
            <person name="Sipos G."/>
            <person name="Prasanna A.N."/>
            <person name="Walter M.C."/>
            <person name="O'Connor E."/>
            <person name="Balint B."/>
            <person name="Krizsan K."/>
            <person name="Kiss B."/>
            <person name="Hess J."/>
            <person name="Varga T."/>
            <person name="Slot J."/>
            <person name="Riley R."/>
            <person name="Boka B."/>
            <person name="Rigling D."/>
            <person name="Barry K."/>
            <person name="Lee J."/>
            <person name="Mihaltcheva S."/>
            <person name="LaButti K."/>
            <person name="Lipzen A."/>
            <person name="Waldron R."/>
            <person name="Moloney N.M."/>
            <person name="Sperisen C."/>
            <person name="Kredics L."/>
            <person name="Vagvoelgyi C."/>
            <person name="Patrignani A."/>
            <person name="Fitzpatrick D."/>
            <person name="Nagy I."/>
            <person name="Doyle S."/>
            <person name="Anderson J.B."/>
            <person name="Grigoriev I.V."/>
            <person name="Gueldener U."/>
            <person name="Muensterkoetter M."/>
            <person name="Nagy L.G."/>
        </authorList>
    </citation>
    <scope>NUCLEOTIDE SEQUENCE [LARGE SCALE GENOMIC DNA]</scope>
    <source>
        <strain evidence="3">Ar21-2</strain>
    </source>
</reference>
<dbReference type="OrthoDB" id="2906561at2759"/>
<feature type="compositionally biased region" description="Acidic residues" evidence="1">
    <location>
        <begin position="340"/>
        <end position="354"/>
    </location>
</feature>
<dbReference type="InParanoid" id="A0A2H3CP81"/>
<sequence>MAVGLSSTLSKLFMGEMPRLKQLCLGYFTSWPQKYFKNLTHLCLFNQDMLTHPSTSEFLDFLESLPCLEKLALIEAGPTRSISNDLPLVPIDCIVTLDHLTEIDMNTSNGIASITRLLSHLALPEQTNMFLWGQPLVQPQEELSSLLPSDVAYLQNVQNIQEYRLVEYGNKWRASSDVVAMVNGVLFIHGNFALTQLATIPLRFPLTNVRRLLFSPSSSPPHHPHGNFDTISQMWRTAFEKMPSIEAITIRSCDMHKAKVILEGLYPRGTEKVSPCPLLTSVRIERYTSDISTFLAFFIAVLAEERWGIESVMIISLHKPHKPRRDGWGGPSWSPPYGSDSDDDSEEDNCEDDQVETKVTMPQSDGLEALKRRVRNVSQMKRTNSYTRWTPREWPTQAYLWKKECEKRSFG</sequence>
<protein>
    <recommendedName>
        <fullName evidence="4">F-box domain-containing protein</fullName>
    </recommendedName>
</protein>
<feature type="region of interest" description="Disordered" evidence="1">
    <location>
        <begin position="320"/>
        <end position="374"/>
    </location>
</feature>
<gene>
    <name evidence="2" type="ORF">ARMGADRAFT_1131988</name>
</gene>
<proteinExistence type="predicted"/>
<dbReference type="AlphaFoldDB" id="A0A2H3CP81"/>
<organism evidence="2 3">
    <name type="scientific">Armillaria gallica</name>
    <name type="common">Bulbous honey fungus</name>
    <name type="synonym">Armillaria bulbosa</name>
    <dbReference type="NCBI Taxonomy" id="47427"/>
    <lineage>
        <taxon>Eukaryota</taxon>
        <taxon>Fungi</taxon>
        <taxon>Dikarya</taxon>
        <taxon>Basidiomycota</taxon>
        <taxon>Agaricomycotina</taxon>
        <taxon>Agaricomycetes</taxon>
        <taxon>Agaricomycetidae</taxon>
        <taxon>Agaricales</taxon>
        <taxon>Marasmiineae</taxon>
        <taxon>Physalacriaceae</taxon>
        <taxon>Armillaria</taxon>
    </lineage>
</organism>
<evidence type="ECO:0008006" key="4">
    <source>
        <dbReference type="Google" id="ProtNLM"/>
    </source>
</evidence>
<keyword evidence="3" id="KW-1185">Reference proteome</keyword>
<dbReference type="OMA" id="PTQAYLW"/>
<evidence type="ECO:0000313" key="2">
    <source>
        <dbReference type="EMBL" id="PBK84879.1"/>
    </source>
</evidence>
<dbReference type="STRING" id="47427.A0A2H3CP81"/>